<reference evidence="2" key="1">
    <citation type="submission" date="2020-08" db="EMBL/GenBank/DDBJ databases">
        <title>Multicomponent nature underlies the extraordinary mechanical properties of spider dragline silk.</title>
        <authorList>
            <person name="Kono N."/>
            <person name="Nakamura H."/>
            <person name="Mori M."/>
            <person name="Yoshida Y."/>
            <person name="Ohtoshi R."/>
            <person name="Malay A.D."/>
            <person name="Moran D.A.P."/>
            <person name="Tomita M."/>
            <person name="Numata K."/>
            <person name="Arakawa K."/>
        </authorList>
    </citation>
    <scope>NUCLEOTIDE SEQUENCE</scope>
</reference>
<dbReference type="Proteomes" id="UP000887013">
    <property type="component" value="Unassembled WGS sequence"/>
</dbReference>
<feature type="compositionally biased region" description="Basic and acidic residues" evidence="1">
    <location>
        <begin position="83"/>
        <end position="96"/>
    </location>
</feature>
<name>A0A8X6QMT5_NEPPI</name>
<feature type="compositionally biased region" description="Low complexity" evidence="1">
    <location>
        <begin position="21"/>
        <end position="48"/>
    </location>
</feature>
<keyword evidence="3" id="KW-1185">Reference proteome</keyword>
<protein>
    <submittedName>
        <fullName evidence="2">Uncharacterized protein</fullName>
    </submittedName>
</protein>
<feature type="compositionally biased region" description="Polar residues" evidence="1">
    <location>
        <begin position="102"/>
        <end position="128"/>
    </location>
</feature>
<proteinExistence type="predicted"/>
<evidence type="ECO:0000313" key="3">
    <source>
        <dbReference type="Proteomes" id="UP000887013"/>
    </source>
</evidence>
<accession>A0A8X6QMT5</accession>
<sequence>MEIKEETPVAVPTAVPEKDAAASAPAAAEKDAASFSAATDKDSTASSAQEKNAADTFDANPDAFECSFDDDFASQHIPQEFQVAKKETSKEAEPVKMEINGTDKTQSFSSDGNQDFFSGVAESSETTG</sequence>
<feature type="region of interest" description="Disordered" evidence="1">
    <location>
        <begin position="1"/>
        <end position="68"/>
    </location>
</feature>
<evidence type="ECO:0000256" key="1">
    <source>
        <dbReference type="SAM" id="MobiDB-lite"/>
    </source>
</evidence>
<feature type="region of interest" description="Disordered" evidence="1">
    <location>
        <begin position="83"/>
        <end position="128"/>
    </location>
</feature>
<comment type="caution">
    <text evidence="2">The sequence shown here is derived from an EMBL/GenBank/DDBJ whole genome shotgun (WGS) entry which is preliminary data.</text>
</comment>
<dbReference type="EMBL" id="BMAW01034389">
    <property type="protein sequence ID" value="GFU35103.1"/>
    <property type="molecule type" value="Genomic_DNA"/>
</dbReference>
<evidence type="ECO:0000313" key="2">
    <source>
        <dbReference type="EMBL" id="GFU35103.1"/>
    </source>
</evidence>
<gene>
    <name evidence="2" type="ORF">NPIL_574071</name>
</gene>
<organism evidence="2 3">
    <name type="scientific">Nephila pilipes</name>
    <name type="common">Giant wood spider</name>
    <name type="synonym">Nephila maculata</name>
    <dbReference type="NCBI Taxonomy" id="299642"/>
    <lineage>
        <taxon>Eukaryota</taxon>
        <taxon>Metazoa</taxon>
        <taxon>Ecdysozoa</taxon>
        <taxon>Arthropoda</taxon>
        <taxon>Chelicerata</taxon>
        <taxon>Arachnida</taxon>
        <taxon>Araneae</taxon>
        <taxon>Araneomorphae</taxon>
        <taxon>Entelegynae</taxon>
        <taxon>Araneoidea</taxon>
        <taxon>Nephilidae</taxon>
        <taxon>Nephila</taxon>
    </lineage>
</organism>
<dbReference type="AlphaFoldDB" id="A0A8X6QMT5"/>